<comment type="function">
    <text evidence="5">Catalyzes the interconversion of L-alanine and D-alanine. May also act on other amino acids.</text>
</comment>
<evidence type="ECO:0000256" key="1">
    <source>
        <dbReference type="ARBA" id="ARBA00000316"/>
    </source>
</evidence>
<dbReference type="EC" id="5.1.1.1" evidence="5"/>
<feature type="binding site" evidence="5 7">
    <location>
        <position position="130"/>
    </location>
    <ligand>
        <name>substrate</name>
    </ligand>
</feature>
<sequence length="356" mass="38452">MPRPIKAYIHPGAVRHNLEFVRGKAPRSRVWAVVKANAYGHGIERIFPALASADGIALLDLDEAVRVRQLGWKKPVLLLEGVFAASDVQMADELALTVAVHCDEQRQLIVATKPKQPIDVYLKMNSGMNRLGFTPESFRAAWERSNTSAGIGDITLMSHFAGADEGSIDWQLEQFDEATRDIPGPRSLSNSAAALWHSRAHRDWVRPGIVLYGGSPSGLAKDINDAPLRPSMTLRSELIGVRTIRAGETVGYARTYQADSDMRIGVVACGYADGYPRHAPTGTPIAVDGVMTRTVGRVSMDMLTVDLTPCPNAGIGSTVELWGEHVKIDDVASSSGTIGYELMCALAPRVPVSVTA</sequence>
<evidence type="ECO:0000256" key="6">
    <source>
        <dbReference type="PIRSR" id="PIRSR600821-50"/>
    </source>
</evidence>
<comment type="similarity">
    <text evidence="5">Belongs to the alanine racemase family.</text>
</comment>
<dbReference type="PANTHER" id="PTHR30511">
    <property type="entry name" value="ALANINE RACEMASE"/>
    <property type="match status" value="1"/>
</dbReference>
<gene>
    <name evidence="9" type="ORF">AWB74_05853</name>
</gene>
<evidence type="ECO:0000256" key="7">
    <source>
        <dbReference type="PIRSR" id="PIRSR600821-52"/>
    </source>
</evidence>
<dbReference type="GO" id="GO:0030170">
    <property type="term" value="F:pyridoxal phosphate binding"/>
    <property type="evidence" value="ECO:0007669"/>
    <property type="project" value="UniProtKB-UniRule"/>
</dbReference>
<dbReference type="SUPFAM" id="SSF51419">
    <property type="entry name" value="PLP-binding barrel"/>
    <property type="match status" value="1"/>
</dbReference>
<dbReference type="GO" id="GO:0005829">
    <property type="term" value="C:cytosol"/>
    <property type="evidence" value="ECO:0007669"/>
    <property type="project" value="TreeGrafter"/>
</dbReference>
<dbReference type="CDD" id="cd06827">
    <property type="entry name" value="PLPDE_III_AR_proteobact"/>
    <property type="match status" value="1"/>
</dbReference>
<proteinExistence type="inferred from homology"/>
<evidence type="ECO:0000256" key="5">
    <source>
        <dbReference type="HAMAP-Rule" id="MF_01201"/>
    </source>
</evidence>
<dbReference type="AlphaFoldDB" id="A0A158KJZ7"/>
<dbReference type="Pfam" id="PF00842">
    <property type="entry name" value="Ala_racemase_C"/>
    <property type="match status" value="1"/>
</dbReference>
<dbReference type="NCBIfam" id="TIGR00492">
    <property type="entry name" value="alr"/>
    <property type="match status" value="1"/>
</dbReference>
<dbReference type="PROSITE" id="PS00395">
    <property type="entry name" value="ALANINE_RACEMASE"/>
    <property type="match status" value="1"/>
</dbReference>
<evidence type="ECO:0000313" key="10">
    <source>
        <dbReference type="Proteomes" id="UP000055019"/>
    </source>
</evidence>
<dbReference type="InterPro" id="IPR000821">
    <property type="entry name" value="Ala_racemase"/>
</dbReference>
<dbReference type="Gene3D" id="3.20.20.10">
    <property type="entry name" value="Alanine racemase"/>
    <property type="match status" value="1"/>
</dbReference>
<feature type="active site" description="Proton acceptor; specific for L-alanine" evidence="5">
    <location>
        <position position="252"/>
    </location>
</feature>
<dbReference type="InterPro" id="IPR001608">
    <property type="entry name" value="Ala_racemase_N"/>
</dbReference>
<comment type="caution">
    <text evidence="9">The sequence shown here is derived from an EMBL/GenBank/DDBJ whole genome shotgun (WGS) entry which is preliminary data.</text>
</comment>
<dbReference type="GO" id="GO:0008784">
    <property type="term" value="F:alanine racemase activity"/>
    <property type="evidence" value="ECO:0007669"/>
    <property type="project" value="UniProtKB-UniRule"/>
</dbReference>
<dbReference type="HAMAP" id="MF_01201">
    <property type="entry name" value="Ala_racemase"/>
    <property type="match status" value="1"/>
</dbReference>
<feature type="binding site" evidence="5 7">
    <location>
        <position position="300"/>
    </location>
    <ligand>
        <name>substrate</name>
    </ligand>
</feature>
<evidence type="ECO:0000259" key="8">
    <source>
        <dbReference type="SMART" id="SM01005"/>
    </source>
</evidence>
<feature type="domain" description="Alanine racemase C-terminal" evidence="8">
    <location>
        <begin position="231"/>
        <end position="355"/>
    </location>
</feature>
<evidence type="ECO:0000256" key="4">
    <source>
        <dbReference type="ARBA" id="ARBA00023235"/>
    </source>
</evidence>
<comment type="pathway">
    <text evidence="5">Amino-acid biosynthesis; D-alanine biosynthesis; D-alanine from L-alanine: step 1/1.</text>
</comment>
<dbReference type="PANTHER" id="PTHR30511:SF0">
    <property type="entry name" value="ALANINE RACEMASE, CATABOLIC-RELATED"/>
    <property type="match status" value="1"/>
</dbReference>
<evidence type="ECO:0000313" key="9">
    <source>
        <dbReference type="EMBL" id="SAL81073.1"/>
    </source>
</evidence>
<dbReference type="Pfam" id="PF01168">
    <property type="entry name" value="Ala_racemase_N"/>
    <property type="match status" value="1"/>
</dbReference>
<dbReference type="FunFam" id="3.20.20.10:FF:000002">
    <property type="entry name" value="Alanine racemase"/>
    <property type="match status" value="1"/>
</dbReference>
<dbReference type="InterPro" id="IPR009006">
    <property type="entry name" value="Ala_racemase/Decarboxylase_C"/>
</dbReference>
<protein>
    <recommendedName>
        <fullName evidence="5">Alanine racemase</fullName>
        <ecNumber evidence="5">5.1.1.1</ecNumber>
    </recommendedName>
</protein>
<dbReference type="RefSeq" id="WP_061150132.1">
    <property type="nucleotide sequence ID" value="NZ_FCOM02000036.1"/>
</dbReference>
<keyword evidence="4 5" id="KW-0413">Isomerase</keyword>
<dbReference type="InterPro" id="IPR029066">
    <property type="entry name" value="PLP-binding_barrel"/>
</dbReference>
<dbReference type="SUPFAM" id="SSF50621">
    <property type="entry name" value="Alanine racemase C-terminal domain-like"/>
    <property type="match status" value="1"/>
</dbReference>
<reference evidence="9" key="1">
    <citation type="submission" date="2016-01" db="EMBL/GenBank/DDBJ databases">
        <authorList>
            <person name="Peeters C."/>
        </authorList>
    </citation>
    <scope>NUCLEOTIDE SEQUENCE [LARGE SCALE GENOMIC DNA]</scope>
    <source>
        <strain evidence="9">LMG 29317</strain>
    </source>
</reference>
<dbReference type="Proteomes" id="UP000055019">
    <property type="component" value="Unassembled WGS sequence"/>
</dbReference>
<name>A0A158KJZ7_9BURK</name>
<comment type="cofactor">
    <cofactor evidence="2 5 6">
        <name>pyridoxal 5'-phosphate</name>
        <dbReference type="ChEBI" id="CHEBI:597326"/>
    </cofactor>
</comment>
<dbReference type="OrthoDB" id="9813814at2"/>
<comment type="catalytic activity">
    <reaction evidence="1 5">
        <text>L-alanine = D-alanine</text>
        <dbReference type="Rhea" id="RHEA:20249"/>
        <dbReference type="ChEBI" id="CHEBI:57416"/>
        <dbReference type="ChEBI" id="CHEBI:57972"/>
        <dbReference type="EC" id="5.1.1.1"/>
    </reaction>
</comment>
<dbReference type="GO" id="GO:0030632">
    <property type="term" value="P:D-alanine biosynthetic process"/>
    <property type="evidence" value="ECO:0007669"/>
    <property type="project" value="UniProtKB-UniRule"/>
</dbReference>
<keyword evidence="10" id="KW-1185">Reference proteome</keyword>
<keyword evidence="3 5" id="KW-0663">Pyridoxal phosphate</keyword>
<dbReference type="EMBL" id="FCOM02000036">
    <property type="protein sequence ID" value="SAL81073.1"/>
    <property type="molecule type" value="Genomic_DNA"/>
</dbReference>
<dbReference type="PRINTS" id="PR00992">
    <property type="entry name" value="ALARACEMASE"/>
</dbReference>
<evidence type="ECO:0000256" key="2">
    <source>
        <dbReference type="ARBA" id="ARBA00001933"/>
    </source>
</evidence>
<dbReference type="InterPro" id="IPR020622">
    <property type="entry name" value="Ala_racemase_pyridoxalP-BS"/>
</dbReference>
<evidence type="ECO:0000256" key="3">
    <source>
        <dbReference type="ARBA" id="ARBA00022898"/>
    </source>
</evidence>
<dbReference type="UniPathway" id="UPA00042">
    <property type="reaction ID" value="UER00497"/>
</dbReference>
<accession>A0A158KJZ7</accession>
<feature type="modified residue" description="N6-(pyridoxal phosphate)lysine" evidence="5 6">
    <location>
        <position position="35"/>
    </location>
</feature>
<feature type="active site" description="Proton acceptor; specific for D-alanine" evidence="5">
    <location>
        <position position="35"/>
    </location>
</feature>
<dbReference type="InterPro" id="IPR011079">
    <property type="entry name" value="Ala_racemase_C"/>
</dbReference>
<organism evidence="9 10">
    <name type="scientific">Caballeronia arvi</name>
    <dbReference type="NCBI Taxonomy" id="1777135"/>
    <lineage>
        <taxon>Bacteria</taxon>
        <taxon>Pseudomonadati</taxon>
        <taxon>Pseudomonadota</taxon>
        <taxon>Betaproteobacteria</taxon>
        <taxon>Burkholderiales</taxon>
        <taxon>Burkholderiaceae</taxon>
        <taxon>Caballeronia</taxon>
    </lineage>
</organism>
<dbReference type="Gene3D" id="2.40.37.10">
    <property type="entry name" value="Lyase, Ornithine Decarboxylase, Chain A, domain 1"/>
    <property type="match status" value="1"/>
</dbReference>
<dbReference type="SMART" id="SM01005">
    <property type="entry name" value="Ala_racemase_C"/>
    <property type="match status" value="1"/>
</dbReference>